<dbReference type="RefSeq" id="WP_113458712.1">
    <property type="nucleotide sequence ID" value="NZ_STGU01000006.1"/>
</dbReference>
<comment type="caution">
    <text evidence="1">The sequence shown here is derived from an EMBL/GenBank/DDBJ whole genome shotgun (WGS) entry which is preliminary data.</text>
</comment>
<reference evidence="1 2" key="1">
    <citation type="submission" date="2019-04" db="EMBL/GenBank/DDBJ databases">
        <title>genome sequence of strain W3.</title>
        <authorList>
            <person name="Gao J."/>
            <person name="Sun J."/>
        </authorList>
    </citation>
    <scope>NUCLEOTIDE SEQUENCE [LARGE SCALE GENOMIC DNA]</scope>
    <source>
        <strain evidence="1 2">W3</strain>
    </source>
</reference>
<accession>A0A4V4HQW3</accession>
<protein>
    <submittedName>
        <fullName evidence="1">Uncharacterized protein</fullName>
    </submittedName>
</protein>
<evidence type="ECO:0000313" key="2">
    <source>
        <dbReference type="Proteomes" id="UP000307378"/>
    </source>
</evidence>
<dbReference type="Proteomes" id="UP000307378">
    <property type="component" value="Unassembled WGS sequence"/>
</dbReference>
<organism evidence="1 2">
    <name type="scientific">Rhizobium rosettiformans W3</name>
    <dbReference type="NCBI Taxonomy" id="538378"/>
    <lineage>
        <taxon>Bacteria</taxon>
        <taxon>Pseudomonadati</taxon>
        <taxon>Pseudomonadota</taxon>
        <taxon>Alphaproteobacteria</taxon>
        <taxon>Hyphomicrobiales</taxon>
        <taxon>Rhizobiaceae</taxon>
        <taxon>Rhizobium/Agrobacterium group</taxon>
        <taxon>Rhizobium</taxon>
    </lineage>
</organism>
<sequence>MTPSSSVSVSRVKEPADRALEAPALIDRLAEQMRQSSDVDLPHSYFVEQVRLGLAGKDLADRLAANDIETGAHRGKRQPARSVFHAWAMPD</sequence>
<evidence type="ECO:0000313" key="1">
    <source>
        <dbReference type="EMBL" id="THV35396.1"/>
    </source>
</evidence>
<gene>
    <name evidence="1" type="ORF">FAA86_12740</name>
</gene>
<proteinExistence type="predicted"/>
<dbReference type="EMBL" id="STGU01000006">
    <property type="protein sequence ID" value="THV35396.1"/>
    <property type="molecule type" value="Genomic_DNA"/>
</dbReference>
<dbReference type="AlphaFoldDB" id="A0A4V4HQW3"/>
<name>A0A4V4HQW3_9HYPH</name>